<accession>W0V1V2</accession>
<dbReference type="Proteomes" id="UP000027604">
    <property type="component" value="Chromosome I"/>
</dbReference>
<sequence>MAIPTHTVLDKEESYALANLLAQASSQILELRIRQHDKLTLQQRIDLEGYEDQLDHVASLLRAYGIVLIAEGAEAAMQGVSGAIEHARQTIMRIDHIKQAISAAAALVGLGTALLARDPQGILDAVQGLHAIQAADQAAPAP</sequence>
<proteinExistence type="predicted"/>
<gene>
    <name evidence="1" type="ORF">GJA_2169</name>
</gene>
<evidence type="ECO:0000313" key="2">
    <source>
        <dbReference type="Proteomes" id="UP000027604"/>
    </source>
</evidence>
<dbReference type="HOGENOM" id="CLU_1813198_0_0_4"/>
<dbReference type="PATRIC" id="fig|1349767.4.peg.3927"/>
<organism evidence="1 2">
    <name type="scientific">Janthinobacterium agaricidamnosum NBRC 102515 = DSM 9628</name>
    <dbReference type="NCBI Taxonomy" id="1349767"/>
    <lineage>
        <taxon>Bacteria</taxon>
        <taxon>Pseudomonadati</taxon>
        <taxon>Pseudomonadota</taxon>
        <taxon>Betaproteobacteria</taxon>
        <taxon>Burkholderiales</taxon>
        <taxon>Oxalobacteraceae</taxon>
        <taxon>Janthinobacterium</taxon>
    </lineage>
</organism>
<reference evidence="1 2" key="1">
    <citation type="journal article" date="2015" name="Genome Announc.">
        <title>Genome Sequence of Mushroom Soft-Rot Pathogen Janthinobacterium agaricidamnosum.</title>
        <authorList>
            <person name="Graupner K."/>
            <person name="Lackner G."/>
            <person name="Hertweck C."/>
        </authorList>
    </citation>
    <scope>NUCLEOTIDE SEQUENCE [LARGE SCALE GENOMIC DNA]</scope>
    <source>
        <strain evidence="2">NBRC 102515 / DSM 9628</strain>
    </source>
</reference>
<dbReference type="AlphaFoldDB" id="W0V1V2"/>
<evidence type="ECO:0000313" key="1">
    <source>
        <dbReference type="EMBL" id="CDG82804.1"/>
    </source>
</evidence>
<dbReference type="KEGG" id="jag:GJA_2169"/>
<dbReference type="EMBL" id="HG322949">
    <property type="protein sequence ID" value="CDG82804.1"/>
    <property type="molecule type" value="Genomic_DNA"/>
</dbReference>
<name>W0V1V2_9BURK</name>
<dbReference type="RefSeq" id="WP_038491685.1">
    <property type="nucleotide sequence ID" value="NZ_BCTH01000028.1"/>
</dbReference>
<keyword evidence="2" id="KW-1185">Reference proteome</keyword>
<protein>
    <submittedName>
        <fullName evidence="1">Uncharacterized protein</fullName>
    </submittedName>
</protein>